<sequence length="816" mass="95269">MSEQHHHSLMNLPTEIHHEIFSYLDYVRDICCDPILFQPTIIMPSTLEEFEENFSSEEFLDFDHPSKVPFFLACRSLLRSVKSFKPTMLNFTMFSVWRRCRYSLDESYLQQLNGIVPWFYESNNNGKSAIVWLNEILEFCKKMKCLCQTDPFRQVEFISFSSRLGKNHCAFPYFNFGSIFSQIFILIPTIKYVLLRINQTILKDSALTFVQSSVVSNRTYFTYSNNIYRSALEHEQNPKAPIEILKNVFPNRYPRNIEIFLYNSIVSNDFVQANYLIDNFKLDINAFSYIWNVESNILTAIDYTFFTNIVLILHNIYKKYPYFRVFRIPIDSIDCLELVKSFPFVDINPSKNITRAFLETITQNDIPLIYRDYNINLSKLGTLNFSANCFPNNLQFENSNNSDINGVSPSMLTKKQPDFNARDKFGNNILHYYFIAGYGHPEFWEQLPKEEFERLLEEPNKFGVSSAEIGLLRKNRLNFGQFKKTLNYEGLVQTFGMQPPNLLFLDGLIVDARILLSVIGDVDETYNYEDYKDIEYRDENGKHLVHYSKNCFGDSLPKHLKLPLQDIIFCKDNKGTMPIQTSNNYYYHSLDNLGLLDNIPRVNFVSHQDEFGMLRILYQMVDSYLNTDKMVCEAFSVGFDYSSGQPELLSLFSHYSDGRYHFSIDRSIMKQLRGINCFGSVDGDDISHFVLRFYFNFIKTKEGWYVDNSILKVLISKGLRFDIVRNSKGQTAFDLFDEFTGTPTMMRSVAQVKKACRRGVTKSKALAKFTIQHSPNLPQELILEKSETHLVVKSNTVSSFRIHIKRSLYFEKKPNQ</sequence>
<accession>D2VD18</accession>
<dbReference type="AlphaFoldDB" id="D2VD18"/>
<dbReference type="OrthoDB" id="10595250at2759"/>
<dbReference type="InParanoid" id="D2VD18"/>
<dbReference type="EMBL" id="GG738864">
    <property type="protein sequence ID" value="EFC45157.1"/>
    <property type="molecule type" value="Genomic_DNA"/>
</dbReference>
<dbReference type="VEuPathDB" id="AmoebaDB:NAEGRDRAFT_66877"/>
<name>D2VD18_NAEGR</name>
<proteinExistence type="predicted"/>
<organism evidence="2">
    <name type="scientific">Naegleria gruberi</name>
    <name type="common">Amoeba</name>
    <dbReference type="NCBI Taxonomy" id="5762"/>
    <lineage>
        <taxon>Eukaryota</taxon>
        <taxon>Discoba</taxon>
        <taxon>Heterolobosea</taxon>
        <taxon>Tetramitia</taxon>
        <taxon>Eutetramitia</taxon>
        <taxon>Vahlkampfiidae</taxon>
        <taxon>Naegleria</taxon>
    </lineage>
</organism>
<reference evidence="1 2" key="1">
    <citation type="journal article" date="2010" name="Cell">
        <title>The genome of Naegleria gruberi illuminates early eukaryotic versatility.</title>
        <authorList>
            <person name="Fritz-Laylin L.K."/>
            <person name="Prochnik S.E."/>
            <person name="Ginger M.L."/>
            <person name="Dacks J.B."/>
            <person name="Carpenter M.L."/>
            <person name="Field M.C."/>
            <person name="Kuo A."/>
            <person name="Paredez A."/>
            <person name="Chapman J."/>
            <person name="Pham J."/>
            <person name="Shu S."/>
            <person name="Neupane R."/>
            <person name="Cipriano M."/>
            <person name="Mancuso J."/>
            <person name="Tu H."/>
            <person name="Salamov A."/>
            <person name="Lindquist E."/>
            <person name="Shapiro H."/>
            <person name="Lucas S."/>
            <person name="Grigoriev I.V."/>
            <person name="Cande W.Z."/>
            <person name="Fulton C."/>
            <person name="Rokhsar D.S."/>
            <person name="Dawson S.C."/>
        </authorList>
    </citation>
    <scope>NUCLEOTIDE SEQUENCE [LARGE SCALE GENOMIC DNA]</scope>
    <source>
        <strain evidence="1 2">NEG-M</strain>
    </source>
</reference>
<gene>
    <name evidence="1" type="ORF">NAEGRDRAFT_66877</name>
</gene>
<evidence type="ECO:0000313" key="1">
    <source>
        <dbReference type="EMBL" id="EFC45157.1"/>
    </source>
</evidence>
<evidence type="ECO:0000313" key="2">
    <source>
        <dbReference type="Proteomes" id="UP000006671"/>
    </source>
</evidence>
<dbReference type="RefSeq" id="XP_002677901.1">
    <property type="nucleotide sequence ID" value="XM_002677855.1"/>
</dbReference>
<keyword evidence="2" id="KW-1185">Reference proteome</keyword>
<dbReference type="Proteomes" id="UP000006671">
    <property type="component" value="Unassembled WGS sequence"/>
</dbReference>
<protein>
    <submittedName>
        <fullName evidence="1">Predicted protein</fullName>
    </submittedName>
</protein>
<dbReference type="KEGG" id="ngr:NAEGRDRAFT_66877"/>
<dbReference type="GeneID" id="8849028"/>